<dbReference type="Proteomes" id="UP000037179">
    <property type="component" value="Unassembled WGS sequence"/>
</dbReference>
<keyword evidence="4" id="KW-1185">Reference proteome</keyword>
<keyword evidence="1" id="KW-0812">Transmembrane</keyword>
<evidence type="ECO:0000313" key="5">
    <source>
        <dbReference type="Proteomes" id="UP000180166"/>
    </source>
</evidence>
<reference evidence="2 5" key="3">
    <citation type="submission" date="2016-10" db="EMBL/GenBank/DDBJ databases">
        <title>Genome sequence of Nocardia seriolae strain EM150506, isolated from Anguila japonica.</title>
        <authorList>
            <person name="Han H.-J."/>
        </authorList>
    </citation>
    <scope>NUCLEOTIDE SEQUENCE [LARGE SCALE GENOMIC DNA]</scope>
    <source>
        <strain evidence="2 5">EM150506</strain>
    </source>
</reference>
<keyword evidence="1" id="KW-1133">Transmembrane helix</keyword>
<evidence type="ECO:0000313" key="4">
    <source>
        <dbReference type="Proteomes" id="UP000037179"/>
    </source>
</evidence>
<dbReference type="Proteomes" id="UP000180166">
    <property type="component" value="Chromosome"/>
</dbReference>
<protein>
    <submittedName>
        <fullName evidence="3">Uncharacterized protein</fullName>
    </submittedName>
</protein>
<proteinExistence type="predicted"/>
<organism evidence="3 4">
    <name type="scientific">Nocardia seriolae</name>
    <dbReference type="NCBI Taxonomy" id="37332"/>
    <lineage>
        <taxon>Bacteria</taxon>
        <taxon>Bacillati</taxon>
        <taxon>Actinomycetota</taxon>
        <taxon>Actinomycetes</taxon>
        <taxon>Mycobacteriales</taxon>
        <taxon>Nocardiaceae</taxon>
        <taxon>Nocardia</taxon>
    </lineage>
</organism>
<feature type="transmembrane region" description="Helical" evidence="1">
    <location>
        <begin position="60"/>
        <end position="82"/>
    </location>
</feature>
<evidence type="ECO:0000313" key="3">
    <source>
        <dbReference type="EMBL" id="GAP27019.1"/>
    </source>
</evidence>
<reference evidence="3 4" key="2">
    <citation type="journal article" date="2016" name="Genome Announc.">
        <title>Draft Genome Sequence of Erythromycin- and Oxytetracycline-Sensitive Nocardia seriolae Strain U-1 (NBRC 110359).</title>
        <authorList>
            <person name="Imajoh M."/>
            <person name="Sukeda M."/>
            <person name="Shimizu M."/>
            <person name="Yamane J."/>
            <person name="Ohnishi K."/>
            <person name="Oshima S."/>
        </authorList>
    </citation>
    <scope>NUCLEOTIDE SEQUENCE [LARGE SCALE GENOMIC DNA]</scope>
    <source>
        <strain evidence="3 4">U-1</strain>
    </source>
</reference>
<keyword evidence="1" id="KW-0472">Membrane</keyword>
<evidence type="ECO:0000313" key="2">
    <source>
        <dbReference type="EMBL" id="APB00471.1"/>
    </source>
</evidence>
<dbReference type="EMBL" id="CP017839">
    <property type="protein sequence ID" value="APB00471.1"/>
    <property type="molecule type" value="Genomic_DNA"/>
</dbReference>
<name>A0ABC9YNH9_9NOCA</name>
<gene>
    <name evidence="2" type="ORF">NS506_06435</name>
    <name evidence="3" type="ORF">NSK11_contig00012-0054</name>
</gene>
<dbReference type="AlphaFoldDB" id="A0ABC9YNH9"/>
<feature type="transmembrane region" description="Helical" evidence="1">
    <location>
        <begin position="27"/>
        <end position="48"/>
    </location>
</feature>
<dbReference type="KEGG" id="nsr:NS506_06435"/>
<accession>A0ABC9YNH9</accession>
<reference evidence="4" key="1">
    <citation type="submission" date="2015-07" db="EMBL/GenBank/DDBJ databases">
        <title>Nocardia seriolae U-1 whole genome shotgun sequence.</title>
        <authorList>
            <person name="Imajoh M."/>
            <person name="Fukumoto Y."/>
            <person name="Sukeda M."/>
            <person name="Yamane J."/>
            <person name="Yamasaki K."/>
            <person name="Shimizu M."/>
            <person name="Ohnishi K."/>
            <person name="Oshima S."/>
        </authorList>
    </citation>
    <scope>NUCLEOTIDE SEQUENCE [LARGE SCALE GENOMIC DNA]</scope>
    <source>
        <strain evidence="4">U-1</strain>
    </source>
</reference>
<sequence length="381" mass="42362">MDVPESHERHTPARDPNRRRAGRMLPLMLPLVTILVVGLVAGVLLLTSRPFAGSDLAVNLAADLIGSVVLASVLSPVLIAFGKRIEGGLLRREGIPDDFTDFPYEVYLERLRHARAKIRIMDTASGVLDPEDTDESRVRDYRLDCIAELRAAIGRGVKVEILLIDPRSAPALQRSREVQEHGLSIAQELKHNLALLNGIHQDSELPHARSMEVRLYDTSPGIAYCGVDDDAMIAFFMPDRISDESKHLDFSTSSPYGRMTTEYFERVWSKSTSFLDYLYPQVRTNGVGSTRRLACAEYADKVYLSSIWDDALADTLMKLEMGQQLTLILNGDPKLCRVEGRYAHNSDAGELCAQVARTLLEKYGIADYKVFVELGLIGAEA</sequence>
<dbReference type="EMBL" id="BBYQ01000012">
    <property type="protein sequence ID" value="GAP27019.1"/>
    <property type="molecule type" value="Genomic_DNA"/>
</dbReference>
<evidence type="ECO:0000256" key="1">
    <source>
        <dbReference type="SAM" id="Phobius"/>
    </source>
</evidence>